<evidence type="ECO:0000313" key="14">
    <source>
        <dbReference type="Proteomes" id="UP000198393"/>
    </source>
</evidence>
<dbReference type="RefSeq" id="WP_089355445.1">
    <property type="nucleotide sequence ID" value="NZ_FZPD01000001.1"/>
</dbReference>
<evidence type="ECO:0000256" key="4">
    <source>
        <dbReference type="ARBA" id="ARBA00022475"/>
    </source>
</evidence>
<dbReference type="Gene3D" id="3.30.1150.10">
    <property type="match status" value="1"/>
</dbReference>
<dbReference type="SUPFAM" id="SSF49464">
    <property type="entry name" value="Carboxypeptidase regulatory domain-like"/>
    <property type="match status" value="1"/>
</dbReference>
<evidence type="ECO:0000313" key="13">
    <source>
        <dbReference type="EMBL" id="SNS56845.1"/>
    </source>
</evidence>
<feature type="region of interest" description="Disordered" evidence="10">
    <location>
        <begin position="125"/>
        <end position="151"/>
    </location>
</feature>
<dbReference type="OrthoDB" id="1112758at2"/>
<keyword evidence="3" id="KW-0813">Transport</keyword>
<evidence type="ECO:0000259" key="12">
    <source>
        <dbReference type="PROSITE" id="PS52015"/>
    </source>
</evidence>
<dbReference type="AlphaFoldDB" id="A0A239FJ82"/>
<evidence type="ECO:0000256" key="8">
    <source>
        <dbReference type="ARBA" id="ARBA00022989"/>
    </source>
</evidence>
<protein>
    <submittedName>
        <fullName evidence="13">TonB family C-terminal domain-containing protein</fullName>
    </submittedName>
</protein>
<feature type="region of interest" description="Disordered" evidence="10">
    <location>
        <begin position="243"/>
        <end position="271"/>
    </location>
</feature>
<name>A0A239FJ82_EKHLU</name>
<keyword evidence="8 11" id="KW-1133">Transmembrane helix</keyword>
<evidence type="ECO:0000256" key="9">
    <source>
        <dbReference type="ARBA" id="ARBA00023136"/>
    </source>
</evidence>
<dbReference type="EMBL" id="FZPD01000001">
    <property type="protein sequence ID" value="SNS56845.1"/>
    <property type="molecule type" value="Genomic_DNA"/>
</dbReference>
<dbReference type="InterPro" id="IPR037682">
    <property type="entry name" value="TonB_C"/>
</dbReference>
<dbReference type="InterPro" id="IPR006260">
    <property type="entry name" value="TonB/TolA_C"/>
</dbReference>
<keyword evidence="7" id="KW-0653">Protein transport</keyword>
<feature type="compositionally biased region" description="Polar residues" evidence="10">
    <location>
        <begin position="167"/>
        <end position="176"/>
    </location>
</feature>
<evidence type="ECO:0000256" key="11">
    <source>
        <dbReference type="SAM" id="Phobius"/>
    </source>
</evidence>
<feature type="transmembrane region" description="Helical" evidence="11">
    <location>
        <begin position="68"/>
        <end position="93"/>
    </location>
</feature>
<keyword evidence="5" id="KW-0997">Cell inner membrane</keyword>
<sequence>MSKDRNHSEQFERYLKGQMSPDEAHAFERKLLDDPFAQEAIEGFESQGLEPLADLEKLRARVTTRQKAIFPFIRVAAAVALLIVGSLTVYIVINQFENETLSLENENPEEVIQQGPSPDTILLKERKSDNTDSQIPDKTSENEALDLREKNHDKQNAYLDLKSLETTQPENNNDHQQAPDLAPKTTGTPTIEVSEDLDEVVMEPLNPENNLQGRVAGVEIKESDISILDVQELQENIKQKEPLDEQKVSVARSAKSTALSQNENKEAESDPVQFKTFSYNEPTIRGIVTDEYGEPLPGVNVVIKGTTTGTVTDLDGSFELPKTEDMVLIFSFVGFSMEEIKVGERTQLDVALGGSTELQEVVVTGYDGQGNNSTYKKARPVNGMRSFKKYIEEELIYPETARNNEIEGFVILDVSISPSGVIEDISVRKSLGYGCDLEAIRLVQEGPEWMPSEKGGLSVADNVRVRVRFKL</sequence>
<comment type="subcellular location">
    <subcellularLocation>
        <location evidence="1">Cell inner membrane</location>
        <topology evidence="1">Single-pass membrane protein</topology>
        <orientation evidence="1">Periplasmic side</orientation>
    </subcellularLocation>
</comment>
<dbReference type="GO" id="GO:0098797">
    <property type="term" value="C:plasma membrane protein complex"/>
    <property type="evidence" value="ECO:0007669"/>
    <property type="project" value="TreeGrafter"/>
</dbReference>
<dbReference type="SUPFAM" id="SSF74653">
    <property type="entry name" value="TolA/TonB C-terminal domain"/>
    <property type="match status" value="1"/>
</dbReference>
<dbReference type="GO" id="GO:0015031">
    <property type="term" value="P:protein transport"/>
    <property type="evidence" value="ECO:0007669"/>
    <property type="project" value="UniProtKB-KW"/>
</dbReference>
<evidence type="ECO:0000256" key="7">
    <source>
        <dbReference type="ARBA" id="ARBA00022927"/>
    </source>
</evidence>
<dbReference type="Pfam" id="PF03544">
    <property type="entry name" value="TonB_C"/>
    <property type="match status" value="1"/>
</dbReference>
<dbReference type="InterPro" id="IPR051045">
    <property type="entry name" value="TonB-dependent_transducer"/>
</dbReference>
<keyword evidence="9 11" id="KW-0472">Membrane</keyword>
<evidence type="ECO:0000256" key="6">
    <source>
        <dbReference type="ARBA" id="ARBA00022692"/>
    </source>
</evidence>
<accession>A0A239FJ82</accession>
<proteinExistence type="inferred from homology"/>
<evidence type="ECO:0000256" key="5">
    <source>
        <dbReference type="ARBA" id="ARBA00022519"/>
    </source>
</evidence>
<reference evidence="13 14" key="1">
    <citation type="submission" date="2017-06" db="EMBL/GenBank/DDBJ databases">
        <authorList>
            <person name="Kim H.J."/>
            <person name="Triplett B.A."/>
        </authorList>
    </citation>
    <scope>NUCLEOTIDE SEQUENCE [LARGE SCALE GENOMIC DNA]</scope>
    <source>
        <strain evidence="13 14">DSM 19307</strain>
    </source>
</reference>
<dbReference type="PANTHER" id="PTHR33446:SF2">
    <property type="entry name" value="PROTEIN TONB"/>
    <property type="match status" value="1"/>
</dbReference>
<dbReference type="Proteomes" id="UP000198393">
    <property type="component" value="Unassembled WGS sequence"/>
</dbReference>
<feature type="domain" description="TonB C-terminal" evidence="12">
    <location>
        <begin position="382"/>
        <end position="471"/>
    </location>
</feature>
<comment type="similarity">
    <text evidence="2">Belongs to the TonB family.</text>
</comment>
<dbReference type="PROSITE" id="PS52015">
    <property type="entry name" value="TONB_CTD"/>
    <property type="match status" value="1"/>
</dbReference>
<dbReference type="Gene3D" id="2.60.40.1120">
    <property type="entry name" value="Carboxypeptidase-like, regulatory domain"/>
    <property type="match status" value="1"/>
</dbReference>
<gene>
    <name evidence="13" type="ORF">SAMN05421640_0694</name>
</gene>
<keyword evidence="6 11" id="KW-0812">Transmembrane</keyword>
<evidence type="ECO:0000256" key="1">
    <source>
        <dbReference type="ARBA" id="ARBA00004383"/>
    </source>
</evidence>
<evidence type="ECO:0000256" key="10">
    <source>
        <dbReference type="SAM" id="MobiDB-lite"/>
    </source>
</evidence>
<dbReference type="Pfam" id="PF13715">
    <property type="entry name" value="CarbopepD_reg_2"/>
    <property type="match status" value="1"/>
</dbReference>
<evidence type="ECO:0000256" key="3">
    <source>
        <dbReference type="ARBA" id="ARBA00022448"/>
    </source>
</evidence>
<keyword evidence="14" id="KW-1185">Reference proteome</keyword>
<dbReference type="GO" id="GO:0031992">
    <property type="term" value="F:energy transducer activity"/>
    <property type="evidence" value="ECO:0007669"/>
    <property type="project" value="TreeGrafter"/>
</dbReference>
<dbReference type="NCBIfam" id="TIGR01352">
    <property type="entry name" value="tonB_Cterm"/>
    <property type="match status" value="1"/>
</dbReference>
<dbReference type="PANTHER" id="PTHR33446">
    <property type="entry name" value="PROTEIN TONB-RELATED"/>
    <property type="match status" value="1"/>
</dbReference>
<feature type="compositionally biased region" description="Basic and acidic residues" evidence="10">
    <location>
        <begin position="138"/>
        <end position="151"/>
    </location>
</feature>
<dbReference type="GO" id="GO:0055085">
    <property type="term" value="P:transmembrane transport"/>
    <property type="evidence" value="ECO:0007669"/>
    <property type="project" value="InterPro"/>
</dbReference>
<keyword evidence="4" id="KW-1003">Cell membrane</keyword>
<evidence type="ECO:0000256" key="2">
    <source>
        <dbReference type="ARBA" id="ARBA00006555"/>
    </source>
</evidence>
<organism evidence="13 14">
    <name type="scientific">Ekhidna lutea</name>
    <dbReference type="NCBI Taxonomy" id="447679"/>
    <lineage>
        <taxon>Bacteria</taxon>
        <taxon>Pseudomonadati</taxon>
        <taxon>Bacteroidota</taxon>
        <taxon>Cytophagia</taxon>
        <taxon>Cytophagales</taxon>
        <taxon>Reichenbachiellaceae</taxon>
        <taxon>Ekhidna</taxon>
    </lineage>
</organism>
<dbReference type="InterPro" id="IPR008969">
    <property type="entry name" value="CarboxyPept-like_regulatory"/>
</dbReference>
<feature type="region of interest" description="Disordered" evidence="10">
    <location>
        <begin position="167"/>
        <end position="189"/>
    </location>
</feature>
<dbReference type="FunFam" id="2.60.40.1120:FF:000003">
    <property type="entry name" value="Outer membrane protein Omp121"/>
    <property type="match status" value="1"/>
</dbReference>